<accession>A0A519BII9</accession>
<dbReference type="Proteomes" id="UP000316562">
    <property type="component" value="Unassembled WGS sequence"/>
</dbReference>
<dbReference type="Pfam" id="PF02620">
    <property type="entry name" value="YceD"/>
    <property type="match status" value="1"/>
</dbReference>
<dbReference type="AlphaFoldDB" id="A0A519BII9"/>
<dbReference type="InterPro" id="IPR003772">
    <property type="entry name" value="YceD"/>
</dbReference>
<reference evidence="1 2" key="1">
    <citation type="journal article" date="2019" name="ISME J.">
        <title>Insights into ecological role of a new deltaproteobacterial order Candidatus Acidulodesulfobacterales by metagenomics and metatranscriptomics.</title>
        <authorList>
            <person name="Tan S."/>
            <person name="Liu J."/>
            <person name="Fang Y."/>
            <person name="Hedlund B.P."/>
            <person name="Lian Z.H."/>
            <person name="Huang L.Y."/>
            <person name="Li J.T."/>
            <person name="Huang L.N."/>
            <person name="Li W.J."/>
            <person name="Jiang H.C."/>
            <person name="Dong H.L."/>
            <person name="Shu W.S."/>
        </authorList>
    </citation>
    <scope>NUCLEOTIDE SEQUENCE [LARGE SCALE GENOMIC DNA]</scope>
    <source>
        <strain evidence="1">AP2</strain>
    </source>
</reference>
<gene>
    <name evidence="1" type="ORF">EVJ46_02300</name>
</gene>
<comment type="caution">
    <text evidence="1">The sequence shown here is derived from an EMBL/GenBank/DDBJ whole genome shotgun (WGS) entry which is preliminary data.</text>
</comment>
<organism evidence="1 2">
    <name type="scientific">Acididesulfobacter guangdongensis</name>
    <dbReference type="NCBI Taxonomy" id="2597225"/>
    <lineage>
        <taxon>Bacteria</taxon>
        <taxon>Deltaproteobacteria</taxon>
        <taxon>Candidatus Acidulodesulfobacterales</taxon>
        <taxon>Candidatus Acididesulfobacter</taxon>
    </lineage>
</organism>
<protein>
    <submittedName>
        <fullName evidence="1">DUF177 domain-containing protein</fullName>
    </submittedName>
</protein>
<dbReference type="PANTHER" id="PTHR34374">
    <property type="entry name" value="LARGE RIBOSOMAL RNA SUBUNIT ACCUMULATION PROTEIN YCED HOMOLOG 1, CHLOROPLASTIC"/>
    <property type="match status" value="1"/>
</dbReference>
<dbReference type="PANTHER" id="PTHR34374:SF1">
    <property type="entry name" value="LARGE RIBOSOMAL RNA SUBUNIT ACCUMULATION PROTEIN YCED HOMOLOG 1, CHLOROPLASTIC"/>
    <property type="match status" value="1"/>
</dbReference>
<proteinExistence type="predicted"/>
<evidence type="ECO:0000313" key="1">
    <source>
        <dbReference type="EMBL" id="RZD17085.1"/>
    </source>
</evidence>
<name>A0A519BII9_ACIG2</name>
<sequence length="172" mass="19317">MLVNLKKLDKSSNKYFIKLSDCNFINTLAENNITLNRDYDFLAEITLSLKGSRLIAQVKLKASAVLECVRCLNSYNYNIDEILNLVYVPSESDKNDMVSGCRNIELKEEEMDLGYYDGNSVDLYSICIEAINLLIPLNPLCSNDCKGLCPSCGADLNKERCTCAGRNTIIYN</sequence>
<evidence type="ECO:0000313" key="2">
    <source>
        <dbReference type="Proteomes" id="UP000316562"/>
    </source>
</evidence>
<dbReference type="EMBL" id="SGBC01000001">
    <property type="protein sequence ID" value="RZD17085.1"/>
    <property type="molecule type" value="Genomic_DNA"/>
</dbReference>